<dbReference type="RefSeq" id="WP_422921142.1">
    <property type="nucleotide sequence ID" value="NZ_JAMZEJ010000011.1"/>
</dbReference>
<dbReference type="PRINTS" id="PR00385">
    <property type="entry name" value="P450"/>
</dbReference>
<comment type="caution">
    <text evidence="7">The sequence shown here is derived from an EMBL/GenBank/DDBJ whole genome shotgun (WGS) entry which is preliminary data.</text>
</comment>
<dbReference type="SUPFAM" id="SSF48264">
    <property type="entry name" value="Cytochrome P450"/>
    <property type="match status" value="1"/>
</dbReference>
<gene>
    <name evidence="7" type="ORF">NFI88_16260</name>
</gene>
<keyword evidence="4 5" id="KW-0408">Iron</keyword>
<dbReference type="Gene3D" id="1.10.630.10">
    <property type="entry name" value="Cytochrome P450"/>
    <property type="match status" value="1"/>
</dbReference>
<evidence type="ECO:0000256" key="3">
    <source>
        <dbReference type="ARBA" id="ARBA00022723"/>
    </source>
</evidence>
<dbReference type="Pfam" id="PF00067">
    <property type="entry name" value="p450"/>
    <property type="match status" value="1"/>
</dbReference>
<dbReference type="InterPro" id="IPR017972">
    <property type="entry name" value="Cyt_P450_CS"/>
</dbReference>
<evidence type="ECO:0000256" key="4">
    <source>
        <dbReference type="ARBA" id="ARBA00023004"/>
    </source>
</evidence>
<accession>A0ABT1W1A8</accession>
<proteinExistence type="inferred from homology"/>
<organism evidence="7 8">
    <name type="scientific">Rhizosaccharibacter radicis</name>
    <dbReference type="NCBI Taxonomy" id="2782605"/>
    <lineage>
        <taxon>Bacteria</taxon>
        <taxon>Pseudomonadati</taxon>
        <taxon>Pseudomonadota</taxon>
        <taxon>Alphaproteobacteria</taxon>
        <taxon>Acetobacterales</taxon>
        <taxon>Acetobacteraceae</taxon>
        <taxon>Rhizosaccharibacter</taxon>
    </lineage>
</organism>
<evidence type="ECO:0000256" key="6">
    <source>
        <dbReference type="SAM" id="MobiDB-lite"/>
    </source>
</evidence>
<keyword evidence="5" id="KW-0349">Heme</keyword>
<comment type="cofactor">
    <cofactor evidence="1">
        <name>heme</name>
        <dbReference type="ChEBI" id="CHEBI:30413"/>
    </cofactor>
</comment>
<evidence type="ECO:0000313" key="8">
    <source>
        <dbReference type="Proteomes" id="UP001524547"/>
    </source>
</evidence>
<keyword evidence="5" id="KW-0560">Oxidoreductase</keyword>
<dbReference type="InterPro" id="IPR002403">
    <property type="entry name" value="Cyt_P450_E_grp-IV"/>
</dbReference>
<keyword evidence="3 5" id="KW-0479">Metal-binding</keyword>
<dbReference type="EMBL" id="JAMZEJ010000011">
    <property type="protein sequence ID" value="MCQ8242387.1"/>
    <property type="molecule type" value="Genomic_DNA"/>
</dbReference>
<dbReference type="InterPro" id="IPR036396">
    <property type="entry name" value="Cyt_P450_sf"/>
</dbReference>
<feature type="region of interest" description="Disordered" evidence="6">
    <location>
        <begin position="1"/>
        <end position="21"/>
    </location>
</feature>
<evidence type="ECO:0000256" key="2">
    <source>
        <dbReference type="ARBA" id="ARBA00010617"/>
    </source>
</evidence>
<evidence type="ECO:0000313" key="7">
    <source>
        <dbReference type="EMBL" id="MCQ8242387.1"/>
    </source>
</evidence>
<dbReference type="PANTHER" id="PTHR24305">
    <property type="entry name" value="CYTOCHROME P450"/>
    <property type="match status" value="1"/>
</dbReference>
<name>A0ABT1W1A8_9PROT</name>
<reference evidence="7 8" key="1">
    <citation type="submission" date="2022-06" db="EMBL/GenBank/DDBJ databases">
        <title>Rhizosaccharibacter gen. nov. sp. nov. KSS12, endophytic bacteria isolated from sugarcane.</title>
        <authorList>
            <person name="Pitiwittayakul N."/>
        </authorList>
    </citation>
    <scope>NUCLEOTIDE SEQUENCE [LARGE SCALE GENOMIC DNA]</scope>
    <source>
        <strain evidence="7 8">KSS12</strain>
    </source>
</reference>
<dbReference type="PANTHER" id="PTHR24305:SF166">
    <property type="entry name" value="CYTOCHROME P450 12A4, MITOCHONDRIAL-RELATED"/>
    <property type="match status" value="1"/>
</dbReference>
<dbReference type="PROSITE" id="PS00086">
    <property type="entry name" value="CYTOCHROME_P450"/>
    <property type="match status" value="1"/>
</dbReference>
<evidence type="ECO:0000256" key="1">
    <source>
        <dbReference type="ARBA" id="ARBA00001971"/>
    </source>
</evidence>
<comment type="similarity">
    <text evidence="2 5">Belongs to the cytochrome P450 family.</text>
</comment>
<sequence length="466" mass="52293">MLDSLSPAGADPAALLPRPPMPERVRSQLESFLVLRRNPLELWGRPAYRELVLPGRFLGRPQLVLNDPAAIRHVLLGNHTNYQRTEPTRRVLRPVLGEGLFLAEGERWRQQRRVISPALAPRVLPVLARHVASVARDAEERIAVMRGRPMQLMPVLQRLTLDVAGRSMFSLEMERFGDRLRGLLTRYGLNLAKVGLLDLLAPTQDWTPLARAREAFRRDWLGLMDAMIEARASQPGSPDRPRDLFDLLEAARDGDTGASIGRDLLRDEVSTLILAGHETTAVALFWACYVAARLPEHQDAILAEAETAGDALEPDGAGAVLDRLPRTRAFLDETLRLYPPAYLVVREAMAADRIGDLPVEPGTVISISPWLLHRHERFWDRPERFDPDRFAPGRPPPDRMVYMPFGAGPRICVGMQFALAEAVLVLARLVRRFRIELPGRGEVVPRAVVTTQPDRLVPFRLVSRRG</sequence>
<dbReference type="PRINTS" id="PR00465">
    <property type="entry name" value="EP450IV"/>
</dbReference>
<keyword evidence="8" id="KW-1185">Reference proteome</keyword>
<keyword evidence="5" id="KW-0503">Monooxygenase</keyword>
<protein>
    <submittedName>
        <fullName evidence="7">Cytochrome P450</fullName>
    </submittedName>
</protein>
<evidence type="ECO:0000256" key="5">
    <source>
        <dbReference type="RuleBase" id="RU000461"/>
    </source>
</evidence>
<dbReference type="InterPro" id="IPR050121">
    <property type="entry name" value="Cytochrome_P450_monoxygenase"/>
</dbReference>
<dbReference type="InterPro" id="IPR001128">
    <property type="entry name" value="Cyt_P450"/>
</dbReference>
<dbReference type="Proteomes" id="UP001524547">
    <property type="component" value="Unassembled WGS sequence"/>
</dbReference>